<proteinExistence type="inferred from homology"/>
<evidence type="ECO:0000256" key="7">
    <source>
        <dbReference type="ARBA" id="ARBA00023136"/>
    </source>
</evidence>
<protein>
    <submittedName>
        <fullName evidence="11">Glycosyltransferase</fullName>
    </submittedName>
</protein>
<evidence type="ECO:0000256" key="3">
    <source>
        <dbReference type="ARBA" id="ARBA00022676"/>
    </source>
</evidence>
<dbReference type="Pfam" id="PF00535">
    <property type="entry name" value="Glycos_transf_2"/>
    <property type="match status" value="1"/>
</dbReference>
<dbReference type="GO" id="GO:0016757">
    <property type="term" value="F:glycosyltransferase activity"/>
    <property type="evidence" value="ECO:0007669"/>
    <property type="project" value="UniProtKB-KW"/>
</dbReference>
<feature type="transmembrane region" description="Helical" evidence="9">
    <location>
        <begin position="243"/>
        <end position="261"/>
    </location>
</feature>
<evidence type="ECO:0000256" key="1">
    <source>
        <dbReference type="ARBA" id="ARBA00004651"/>
    </source>
</evidence>
<keyword evidence="6 9" id="KW-1133">Transmembrane helix</keyword>
<keyword evidence="2" id="KW-1003">Cell membrane</keyword>
<keyword evidence="12" id="KW-1185">Reference proteome</keyword>
<keyword evidence="3" id="KW-0328">Glycosyltransferase</keyword>
<dbReference type="OrthoDB" id="9807778at2"/>
<dbReference type="EMBL" id="RQET01000007">
    <property type="protein sequence ID" value="TGK10333.1"/>
    <property type="molecule type" value="Genomic_DNA"/>
</dbReference>
<dbReference type="GO" id="GO:0005886">
    <property type="term" value="C:plasma membrane"/>
    <property type="evidence" value="ECO:0007669"/>
    <property type="project" value="UniProtKB-SubCell"/>
</dbReference>
<organism evidence="11 12">
    <name type="scientific">Leptospira fletcheri</name>
    <dbReference type="NCBI Taxonomy" id="2484981"/>
    <lineage>
        <taxon>Bacteria</taxon>
        <taxon>Pseudomonadati</taxon>
        <taxon>Spirochaetota</taxon>
        <taxon>Spirochaetia</taxon>
        <taxon>Leptospirales</taxon>
        <taxon>Leptospiraceae</taxon>
        <taxon>Leptospira</taxon>
    </lineage>
</organism>
<dbReference type="Gene3D" id="3.90.550.10">
    <property type="entry name" value="Spore Coat Polysaccharide Biosynthesis Protein SpsA, Chain A"/>
    <property type="match status" value="1"/>
</dbReference>
<evidence type="ECO:0000256" key="9">
    <source>
        <dbReference type="SAM" id="Phobius"/>
    </source>
</evidence>
<reference evidence="11" key="1">
    <citation type="journal article" date="2019" name="PLoS Negl. Trop. Dis.">
        <title>Revisiting the worldwide diversity of Leptospira species in the environment.</title>
        <authorList>
            <person name="Vincent A.T."/>
            <person name="Schiettekatte O."/>
            <person name="Bourhy P."/>
            <person name="Veyrier F.J."/>
            <person name="Picardeau M."/>
        </authorList>
    </citation>
    <scope>NUCLEOTIDE SEQUENCE [LARGE SCALE GENOMIC DNA]</scope>
    <source>
        <strain evidence="11">SSW15</strain>
    </source>
</reference>
<dbReference type="InterPro" id="IPR001173">
    <property type="entry name" value="Glyco_trans_2-like"/>
</dbReference>
<evidence type="ECO:0000256" key="2">
    <source>
        <dbReference type="ARBA" id="ARBA00022475"/>
    </source>
</evidence>
<evidence type="ECO:0000313" key="11">
    <source>
        <dbReference type="EMBL" id="TGK10333.1"/>
    </source>
</evidence>
<gene>
    <name evidence="11" type="ORF">EHO60_10585</name>
</gene>
<dbReference type="Proteomes" id="UP000298458">
    <property type="component" value="Unassembled WGS sequence"/>
</dbReference>
<keyword evidence="7 9" id="KW-0472">Membrane</keyword>
<keyword evidence="5 9" id="KW-0812">Transmembrane</keyword>
<comment type="similarity">
    <text evidence="8">Belongs to the glycosyltransferase 2 family. GtrB subfamily.</text>
</comment>
<evidence type="ECO:0000256" key="5">
    <source>
        <dbReference type="ARBA" id="ARBA00022692"/>
    </source>
</evidence>
<comment type="subcellular location">
    <subcellularLocation>
        <location evidence="1">Cell membrane</location>
        <topology evidence="1">Multi-pass membrane protein</topology>
    </subcellularLocation>
</comment>
<evidence type="ECO:0000259" key="10">
    <source>
        <dbReference type="Pfam" id="PF00535"/>
    </source>
</evidence>
<evidence type="ECO:0000256" key="4">
    <source>
        <dbReference type="ARBA" id="ARBA00022679"/>
    </source>
</evidence>
<keyword evidence="4 11" id="KW-0808">Transferase</keyword>
<evidence type="ECO:0000256" key="6">
    <source>
        <dbReference type="ARBA" id="ARBA00022989"/>
    </source>
</evidence>
<sequence length="344" mass="39321">MASKPPLLSVVIPIYNEEKTIPELVKRLNSLLYILKKRFSFRPEDAEILFVNDGSRDDSAEILKKFCGSTPGFFLINLSRNYGHQLAITAGIDVARGENVAVMDGDLQDPPEFVADLFEKMKDGYDVVYARRRTRDGESIFKLLTAHLFYRTLKKLTRFDIPIDTGDFRIMSRRVTDVLVSMREQHRYIRGLIAWIGFRQTGLEYDRDERFDGETKFSVGKMLKFALDGITSFSSAPLKLSSYLGFSAAFAGSLYSIYILYLKLFTNNTIQGWTSVMVVVLLLGGVQLLALGMIGEYLSRVNDQTKNRPLYVIEKIYSVETLEQRKHSRVDRENARRKNESSRG</sequence>
<dbReference type="PANTHER" id="PTHR48090:SF1">
    <property type="entry name" value="PROPHAGE BACTOPRENOL GLUCOSYL TRANSFERASE HOMOLOG"/>
    <property type="match status" value="1"/>
</dbReference>
<dbReference type="RefSeq" id="WP_135768162.1">
    <property type="nucleotide sequence ID" value="NZ_RQET01000007.1"/>
</dbReference>
<dbReference type="InterPro" id="IPR029044">
    <property type="entry name" value="Nucleotide-diphossugar_trans"/>
</dbReference>
<dbReference type="FunFam" id="3.90.550.10:FF:000079">
    <property type="entry name" value="Probable glycosyl transferase"/>
    <property type="match status" value="1"/>
</dbReference>
<dbReference type="CDD" id="cd04187">
    <property type="entry name" value="DPM1_like_bac"/>
    <property type="match status" value="1"/>
</dbReference>
<accession>A0A4R9GGI5</accession>
<feature type="transmembrane region" description="Helical" evidence="9">
    <location>
        <begin position="273"/>
        <end position="298"/>
    </location>
</feature>
<dbReference type="InterPro" id="IPR050256">
    <property type="entry name" value="Glycosyltransferase_2"/>
</dbReference>
<dbReference type="AlphaFoldDB" id="A0A4R9GGI5"/>
<evidence type="ECO:0000313" key="12">
    <source>
        <dbReference type="Proteomes" id="UP000298458"/>
    </source>
</evidence>
<comment type="caution">
    <text evidence="11">The sequence shown here is derived from an EMBL/GenBank/DDBJ whole genome shotgun (WGS) entry which is preliminary data.</text>
</comment>
<dbReference type="PANTHER" id="PTHR48090">
    <property type="entry name" value="UNDECAPRENYL-PHOSPHATE 4-DEOXY-4-FORMAMIDO-L-ARABINOSE TRANSFERASE-RELATED"/>
    <property type="match status" value="1"/>
</dbReference>
<feature type="domain" description="Glycosyltransferase 2-like" evidence="10">
    <location>
        <begin position="9"/>
        <end position="177"/>
    </location>
</feature>
<evidence type="ECO:0000256" key="8">
    <source>
        <dbReference type="ARBA" id="ARBA00038152"/>
    </source>
</evidence>
<dbReference type="SUPFAM" id="SSF53448">
    <property type="entry name" value="Nucleotide-diphospho-sugar transferases"/>
    <property type="match status" value="1"/>
</dbReference>
<name>A0A4R9GGI5_9LEPT</name>